<name>A0A1H7CPJ0_9RHOB</name>
<reference evidence="2 3" key="1">
    <citation type="submission" date="2016-10" db="EMBL/GenBank/DDBJ databases">
        <authorList>
            <person name="de Groot N.N."/>
        </authorList>
    </citation>
    <scope>NUCLEOTIDE SEQUENCE [LARGE SCALE GENOMIC DNA]</scope>
    <source>
        <strain evidence="2 3">DSM 29340</strain>
    </source>
</reference>
<evidence type="ECO:0000313" key="2">
    <source>
        <dbReference type="EMBL" id="SEJ91598.1"/>
    </source>
</evidence>
<keyword evidence="3" id="KW-1185">Reference proteome</keyword>
<dbReference type="GO" id="GO:0016740">
    <property type="term" value="F:transferase activity"/>
    <property type="evidence" value="ECO:0007669"/>
    <property type="project" value="UniProtKB-KW"/>
</dbReference>
<feature type="domain" description="Sulphotransferase Stf0" evidence="1">
    <location>
        <begin position="125"/>
        <end position="249"/>
    </location>
</feature>
<accession>A0A1H7CPJ0</accession>
<proteinExistence type="predicted"/>
<organism evidence="2 3">
    <name type="scientific">Cribrihabitans marinus</name>
    <dbReference type="NCBI Taxonomy" id="1227549"/>
    <lineage>
        <taxon>Bacteria</taxon>
        <taxon>Pseudomonadati</taxon>
        <taxon>Pseudomonadota</taxon>
        <taxon>Alphaproteobacteria</taxon>
        <taxon>Rhodobacterales</taxon>
        <taxon>Paracoccaceae</taxon>
        <taxon>Cribrihabitans</taxon>
    </lineage>
</organism>
<keyword evidence="2" id="KW-0808">Transferase</keyword>
<dbReference type="OrthoDB" id="5562925at2"/>
<dbReference type="InterPro" id="IPR024628">
    <property type="entry name" value="Sulfotransferase_Stf0_dom"/>
</dbReference>
<evidence type="ECO:0000313" key="3">
    <source>
        <dbReference type="Proteomes" id="UP000199379"/>
    </source>
</evidence>
<sequence>MKVDANRFLSGHDRAADEVFGHVPYSGGPVFDCDLAVVAFTNRSGSNLLADYMRRSGEFGRIGENLNDGAVRGIAKRHEKIDVLKFFSVLHNRFNKDAKIFGVKASSSQIAMLHRYGAFGLFRGVRVVHIQRHDVIAQAVSFSIADQTKKWTSEHQGVGDDVQYDAADILGRMQSINAENGRITEICSILQIPKLDVAYEDLEQRPLLQIKRVFRHFGLDPSGAKVSAPGIKKQSSDLNEKFCARFRAEMLRNLPKA</sequence>
<evidence type="ECO:0000259" key="1">
    <source>
        <dbReference type="Pfam" id="PF09037"/>
    </source>
</evidence>
<dbReference type="Gene3D" id="3.40.50.300">
    <property type="entry name" value="P-loop containing nucleotide triphosphate hydrolases"/>
    <property type="match status" value="1"/>
</dbReference>
<gene>
    <name evidence="2" type="ORF">SAMN05444007_108249</name>
</gene>
<protein>
    <submittedName>
        <fullName evidence="2">LPS sulfotransferase NodH</fullName>
    </submittedName>
</protein>
<dbReference type="EMBL" id="FNYD01000008">
    <property type="protein sequence ID" value="SEJ91598.1"/>
    <property type="molecule type" value="Genomic_DNA"/>
</dbReference>
<dbReference type="Proteomes" id="UP000199379">
    <property type="component" value="Unassembled WGS sequence"/>
</dbReference>
<dbReference type="InterPro" id="IPR027417">
    <property type="entry name" value="P-loop_NTPase"/>
</dbReference>
<dbReference type="Pfam" id="PF09037">
    <property type="entry name" value="Sulphotransf"/>
    <property type="match status" value="1"/>
</dbReference>
<dbReference type="SUPFAM" id="SSF52540">
    <property type="entry name" value="P-loop containing nucleoside triphosphate hydrolases"/>
    <property type="match status" value="1"/>
</dbReference>
<dbReference type="AlphaFoldDB" id="A0A1H7CPJ0"/>